<dbReference type="GO" id="GO:0000162">
    <property type="term" value="P:L-tryptophan biosynthetic process"/>
    <property type="evidence" value="ECO:0007669"/>
    <property type="project" value="InterPro"/>
</dbReference>
<feature type="domain" description="Glycosyl transferase family 3 N-terminal" evidence="3">
    <location>
        <begin position="18"/>
        <end position="70"/>
    </location>
</feature>
<protein>
    <submittedName>
        <fullName evidence="4">Anthranilate phosphoribosyltransferase</fullName>
    </submittedName>
</protein>
<dbReference type="SUPFAM" id="SSF47648">
    <property type="entry name" value="Nucleoside phosphorylase/phosphoribosyltransferase N-terminal domain"/>
    <property type="match status" value="1"/>
</dbReference>
<keyword evidence="1 4" id="KW-0328">Glycosyltransferase</keyword>
<dbReference type="EMBL" id="SMCO01000027">
    <property type="protein sequence ID" value="TCV81048.1"/>
    <property type="molecule type" value="Genomic_DNA"/>
</dbReference>
<proteinExistence type="predicted"/>
<evidence type="ECO:0000259" key="3">
    <source>
        <dbReference type="Pfam" id="PF02885"/>
    </source>
</evidence>
<name>A0A4R3XSM2_9PROT</name>
<organism evidence="4 5">
    <name type="scientific">Sulfurirhabdus autotrophica</name>
    <dbReference type="NCBI Taxonomy" id="1706046"/>
    <lineage>
        <taxon>Bacteria</taxon>
        <taxon>Pseudomonadati</taxon>
        <taxon>Pseudomonadota</taxon>
        <taxon>Betaproteobacteria</taxon>
        <taxon>Nitrosomonadales</taxon>
        <taxon>Sulfuricellaceae</taxon>
        <taxon>Sulfurirhabdus</taxon>
    </lineage>
</organism>
<evidence type="ECO:0000256" key="1">
    <source>
        <dbReference type="ARBA" id="ARBA00022676"/>
    </source>
</evidence>
<dbReference type="PANTHER" id="PTHR43285:SF4">
    <property type="entry name" value="TRANSFERASE"/>
    <property type="match status" value="1"/>
</dbReference>
<dbReference type="OrthoDB" id="9768896at2"/>
<dbReference type="InterPro" id="IPR036320">
    <property type="entry name" value="Glycosyl_Trfase_fam3_N_dom_sf"/>
</dbReference>
<dbReference type="AlphaFoldDB" id="A0A4R3XSM2"/>
<accession>A0A4R3XSM2</accession>
<dbReference type="RefSeq" id="WP_124944969.1">
    <property type="nucleotide sequence ID" value="NZ_BHVT01000005.1"/>
</dbReference>
<dbReference type="PANTHER" id="PTHR43285">
    <property type="entry name" value="ANTHRANILATE PHOSPHORIBOSYLTRANSFERASE"/>
    <property type="match status" value="1"/>
</dbReference>
<dbReference type="SUPFAM" id="SSF52418">
    <property type="entry name" value="Nucleoside phosphorylase/phosphoribosyltransferase catalytic domain"/>
    <property type="match status" value="1"/>
</dbReference>
<dbReference type="InterPro" id="IPR017459">
    <property type="entry name" value="Glycosyl_Trfase_fam3_N_dom"/>
</dbReference>
<dbReference type="NCBIfam" id="NF006005">
    <property type="entry name" value="PRK08136.1"/>
    <property type="match status" value="1"/>
</dbReference>
<dbReference type="Gene3D" id="3.40.1030.10">
    <property type="entry name" value="Nucleoside phosphorylase/phosphoribosyltransferase catalytic domain"/>
    <property type="match status" value="1"/>
</dbReference>
<gene>
    <name evidence="4" type="ORF">EDC63_1276</name>
</gene>
<dbReference type="Gene3D" id="1.20.970.10">
    <property type="entry name" value="Transferase, Pyrimidine Nucleoside Phosphorylase, Chain C"/>
    <property type="match status" value="1"/>
</dbReference>
<dbReference type="InterPro" id="IPR035902">
    <property type="entry name" value="Nuc_phospho_transferase"/>
</dbReference>
<evidence type="ECO:0000256" key="2">
    <source>
        <dbReference type="ARBA" id="ARBA00022679"/>
    </source>
</evidence>
<evidence type="ECO:0000313" key="5">
    <source>
        <dbReference type="Proteomes" id="UP000295367"/>
    </source>
</evidence>
<dbReference type="Proteomes" id="UP000295367">
    <property type="component" value="Unassembled WGS sequence"/>
</dbReference>
<reference evidence="4 5" key="1">
    <citation type="submission" date="2019-03" db="EMBL/GenBank/DDBJ databases">
        <title>Genomic Encyclopedia of Type Strains, Phase IV (KMG-IV): sequencing the most valuable type-strain genomes for metagenomic binning, comparative biology and taxonomic classification.</title>
        <authorList>
            <person name="Goeker M."/>
        </authorList>
    </citation>
    <scope>NUCLEOTIDE SEQUENCE [LARGE SCALE GENOMIC DNA]</scope>
    <source>
        <strain evidence="4 5">DSM 100309</strain>
    </source>
</reference>
<keyword evidence="5" id="KW-1185">Reference proteome</keyword>
<dbReference type="GO" id="GO:0005829">
    <property type="term" value="C:cytosol"/>
    <property type="evidence" value="ECO:0007669"/>
    <property type="project" value="TreeGrafter"/>
</dbReference>
<dbReference type="GO" id="GO:0004048">
    <property type="term" value="F:anthranilate phosphoribosyltransferase activity"/>
    <property type="evidence" value="ECO:0007669"/>
    <property type="project" value="InterPro"/>
</dbReference>
<evidence type="ECO:0000313" key="4">
    <source>
        <dbReference type="EMBL" id="TCV81048.1"/>
    </source>
</evidence>
<sequence length="329" mass="35024">MSMNLTATIKEIVHGVQVGNALAIDEAHELYSAMLDGGVPELELGAILAALQMKTEGLSELLGFYDALNERLYHLDSPVDELRTVVLPSYYGTFQQPNLVPLLALWLRKLGVPVLMHGSLEANGRVASAYVLRALGIMPCASLAQAQLALNNDKFAFVPTAALAPGLATLLGLRNRLGIRNTAHILAATIDPFGGNSLRVIGANSPESLAMMGELMLASGGTALLLSNAEGEPVVDPVKRPRMELFSNYERQILFEEEAGVTRNLNHLSQQHDDKTTAVLTRQLLAGEAPLPLPLVNQLACCLYGAGVTDDLIQAKAIVAVETGSLSAA</sequence>
<dbReference type="Pfam" id="PF02885">
    <property type="entry name" value="Glycos_trans_3N"/>
    <property type="match status" value="1"/>
</dbReference>
<keyword evidence="2 4" id="KW-0808">Transferase</keyword>
<comment type="caution">
    <text evidence="4">The sequence shown here is derived from an EMBL/GenBank/DDBJ whole genome shotgun (WGS) entry which is preliminary data.</text>
</comment>
<dbReference type="InterPro" id="IPR005940">
    <property type="entry name" value="Anthranilate_Pribosyl_Tfrase"/>
</dbReference>